<dbReference type="AlphaFoldDB" id="A0A8K0VZ52"/>
<dbReference type="Proteomes" id="UP000813461">
    <property type="component" value="Unassembled WGS sequence"/>
</dbReference>
<feature type="region of interest" description="Disordered" evidence="1">
    <location>
        <begin position="23"/>
        <end position="187"/>
    </location>
</feature>
<feature type="compositionally biased region" description="Low complexity" evidence="1">
    <location>
        <begin position="93"/>
        <end position="114"/>
    </location>
</feature>
<evidence type="ECO:0000313" key="3">
    <source>
        <dbReference type="Proteomes" id="UP000813461"/>
    </source>
</evidence>
<name>A0A8K0VZ52_9PLEO</name>
<dbReference type="EMBL" id="JAGMVJ010000008">
    <property type="protein sequence ID" value="KAH7088000.1"/>
    <property type="molecule type" value="Genomic_DNA"/>
</dbReference>
<comment type="caution">
    <text evidence="2">The sequence shown here is derived from an EMBL/GenBank/DDBJ whole genome shotgun (WGS) entry which is preliminary data.</text>
</comment>
<evidence type="ECO:0000256" key="1">
    <source>
        <dbReference type="SAM" id="MobiDB-lite"/>
    </source>
</evidence>
<keyword evidence="3" id="KW-1185">Reference proteome</keyword>
<reference evidence="2" key="1">
    <citation type="journal article" date="2021" name="Nat. Commun.">
        <title>Genetic determinants of endophytism in the Arabidopsis root mycobiome.</title>
        <authorList>
            <person name="Mesny F."/>
            <person name="Miyauchi S."/>
            <person name="Thiergart T."/>
            <person name="Pickel B."/>
            <person name="Atanasova L."/>
            <person name="Karlsson M."/>
            <person name="Huettel B."/>
            <person name="Barry K.W."/>
            <person name="Haridas S."/>
            <person name="Chen C."/>
            <person name="Bauer D."/>
            <person name="Andreopoulos W."/>
            <person name="Pangilinan J."/>
            <person name="LaButti K."/>
            <person name="Riley R."/>
            <person name="Lipzen A."/>
            <person name="Clum A."/>
            <person name="Drula E."/>
            <person name="Henrissat B."/>
            <person name="Kohler A."/>
            <person name="Grigoriev I.V."/>
            <person name="Martin F.M."/>
            <person name="Hacquard S."/>
        </authorList>
    </citation>
    <scope>NUCLEOTIDE SEQUENCE</scope>
    <source>
        <strain evidence="2">MPI-SDFR-AT-0120</strain>
    </source>
</reference>
<feature type="compositionally biased region" description="Polar residues" evidence="1">
    <location>
        <begin position="73"/>
        <end position="92"/>
    </location>
</feature>
<organism evidence="2 3">
    <name type="scientific">Paraphoma chrysanthemicola</name>
    <dbReference type="NCBI Taxonomy" id="798071"/>
    <lineage>
        <taxon>Eukaryota</taxon>
        <taxon>Fungi</taxon>
        <taxon>Dikarya</taxon>
        <taxon>Ascomycota</taxon>
        <taxon>Pezizomycotina</taxon>
        <taxon>Dothideomycetes</taxon>
        <taxon>Pleosporomycetidae</taxon>
        <taxon>Pleosporales</taxon>
        <taxon>Pleosporineae</taxon>
        <taxon>Phaeosphaeriaceae</taxon>
        <taxon>Paraphoma</taxon>
    </lineage>
</organism>
<proteinExistence type="predicted"/>
<evidence type="ECO:0000313" key="2">
    <source>
        <dbReference type="EMBL" id="KAH7088000.1"/>
    </source>
</evidence>
<dbReference type="OrthoDB" id="5334244at2759"/>
<feature type="compositionally biased region" description="Basic and acidic residues" evidence="1">
    <location>
        <begin position="136"/>
        <end position="173"/>
    </location>
</feature>
<gene>
    <name evidence="2" type="ORF">FB567DRAFT_329684</name>
</gene>
<accession>A0A8K0VZ52</accession>
<sequence>MSFLTRPASVLRSAALRPAMATIPRARGQVRFATSDYGSGAGNPAGETPQQQGKNESENLEHPGPAPPKVAQGKSSSSPDNDDATGQTNPQKSSSSASAGQQSQSNDGASQQGSKNSGGDKSVKGAQPKILSDSPPSKENEPEDVKQHNKEMENRTEKAHQQVKNEDAPKDKVSQGYWKGTSSEGVQ</sequence>
<protein>
    <submittedName>
        <fullName evidence="2">Uncharacterized protein</fullName>
    </submittedName>
</protein>